<keyword evidence="2" id="KW-0249">Electron transport</keyword>
<reference evidence="5" key="1">
    <citation type="journal article" date="2020" name="mSystems">
        <title>Genome- and Community-Level Interaction Insights into Carbon Utilization and Element Cycling Functions of Hydrothermarchaeota in Hydrothermal Sediment.</title>
        <authorList>
            <person name="Zhou Z."/>
            <person name="Liu Y."/>
            <person name="Xu W."/>
            <person name="Pan J."/>
            <person name="Luo Z.H."/>
            <person name="Li M."/>
        </authorList>
    </citation>
    <scope>NUCLEOTIDE SEQUENCE [LARGE SCALE GENOMIC DNA]</scope>
    <source>
        <strain evidence="5">SpSt-8</strain>
    </source>
</reference>
<dbReference type="Gene3D" id="3.40.30.10">
    <property type="entry name" value="Glutaredoxin"/>
    <property type="match status" value="1"/>
</dbReference>
<proteinExistence type="predicted"/>
<organism evidence="5">
    <name type="scientific">Thermofilum pendens</name>
    <dbReference type="NCBI Taxonomy" id="2269"/>
    <lineage>
        <taxon>Archaea</taxon>
        <taxon>Thermoproteota</taxon>
        <taxon>Thermoprotei</taxon>
        <taxon>Thermofilales</taxon>
        <taxon>Thermofilaceae</taxon>
        <taxon>Thermofilum</taxon>
    </lineage>
</organism>
<evidence type="ECO:0000256" key="1">
    <source>
        <dbReference type="ARBA" id="ARBA00022448"/>
    </source>
</evidence>
<evidence type="ECO:0000313" key="5">
    <source>
        <dbReference type="EMBL" id="HGB25880.1"/>
    </source>
</evidence>
<dbReference type="AlphaFoldDB" id="A0A7C3WLG8"/>
<dbReference type="InterPro" id="IPR013766">
    <property type="entry name" value="Thioredoxin_domain"/>
</dbReference>
<dbReference type="Pfam" id="PF00085">
    <property type="entry name" value="Thioredoxin"/>
    <property type="match status" value="1"/>
</dbReference>
<dbReference type="InterPro" id="IPR036249">
    <property type="entry name" value="Thioredoxin-like_sf"/>
</dbReference>
<name>A0A7C3WLG8_THEPE</name>
<dbReference type="InterPro" id="IPR017937">
    <property type="entry name" value="Thioredoxin_CS"/>
</dbReference>
<keyword evidence="1" id="KW-0813">Transport</keyword>
<evidence type="ECO:0000259" key="4">
    <source>
        <dbReference type="PROSITE" id="PS51352"/>
    </source>
</evidence>
<dbReference type="PANTHER" id="PTHR45663">
    <property type="entry name" value="GEO12009P1"/>
    <property type="match status" value="1"/>
</dbReference>
<dbReference type="CDD" id="cd02947">
    <property type="entry name" value="TRX_family"/>
    <property type="match status" value="1"/>
</dbReference>
<dbReference type="EMBL" id="DTIB01000134">
    <property type="protein sequence ID" value="HGB25880.1"/>
    <property type="molecule type" value="Genomic_DNA"/>
</dbReference>
<sequence>MLAARKPVGEAGCPFDQAADAGSLASSLRNCKVVIADFWAEWCGPCKITSPIVDAIARKYEGRVAVLKVNVDENPDLALEHGVMSIPTINRLPPRQGG</sequence>
<gene>
    <name evidence="5" type="ORF">ENV88_07680</name>
</gene>
<dbReference type="GO" id="GO:0005737">
    <property type="term" value="C:cytoplasm"/>
    <property type="evidence" value="ECO:0007669"/>
    <property type="project" value="TreeGrafter"/>
</dbReference>
<dbReference type="PANTHER" id="PTHR45663:SF11">
    <property type="entry name" value="GEO12009P1"/>
    <property type="match status" value="1"/>
</dbReference>
<protein>
    <recommendedName>
        <fullName evidence="4">Thioredoxin domain-containing protein</fullName>
    </recommendedName>
</protein>
<comment type="caution">
    <text evidence="5">The sequence shown here is derived from an EMBL/GenBank/DDBJ whole genome shotgun (WGS) entry which is preliminary data.</text>
</comment>
<feature type="domain" description="Thioredoxin" evidence="4">
    <location>
        <begin position="6"/>
        <end position="98"/>
    </location>
</feature>
<dbReference type="GO" id="GO:0015035">
    <property type="term" value="F:protein-disulfide reductase activity"/>
    <property type="evidence" value="ECO:0007669"/>
    <property type="project" value="TreeGrafter"/>
</dbReference>
<evidence type="ECO:0000256" key="2">
    <source>
        <dbReference type="ARBA" id="ARBA00022982"/>
    </source>
</evidence>
<evidence type="ECO:0000256" key="3">
    <source>
        <dbReference type="ARBA" id="ARBA00023157"/>
    </source>
</evidence>
<dbReference type="PRINTS" id="PR00421">
    <property type="entry name" value="THIOREDOXIN"/>
</dbReference>
<keyword evidence="3" id="KW-1015">Disulfide bond</keyword>
<accession>A0A7C3WLG8</accession>
<dbReference type="SUPFAM" id="SSF52833">
    <property type="entry name" value="Thioredoxin-like"/>
    <property type="match status" value="1"/>
</dbReference>
<dbReference type="PROSITE" id="PS51352">
    <property type="entry name" value="THIOREDOXIN_2"/>
    <property type="match status" value="1"/>
</dbReference>
<dbReference type="PROSITE" id="PS00194">
    <property type="entry name" value="THIOREDOXIN_1"/>
    <property type="match status" value="1"/>
</dbReference>